<reference evidence="3 4" key="1">
    <citation type="submission" date="2020-04" db="EMBL/GenBank/DDBJ databases">
        <authorList>
            <person name="Yoon J."/>
        </authorList>
    </citation>
    <scope>NUCLEOTIDE SEQUENCE [LARGE SCALE GENOMIC DNA]</scope>
    <source>
        <strain evidence="3 4">KMU-166</strain>
    </source>
</reference>
<dbReference type="PRINTS" id="PR00080">
    <property type="entry name" value="SDRFAMILY"/>
</dbReference>
<dbReference type="Proteomes" id="UP000765845">
    <property type="component" value="Unassembled WGS sequence"/>
</dbReference>
<dbReference type="InterPro" id="IPR020904">
    <property type="entry name" value="Sc_DH/Rdtase_CS"/>
</dbReference>
<dbReference type="Gene3D" id="3.40.50.720">
    <property type="entry name" value="NAD(P)-binding Rossmann-like Domain"/>
    <property type="match status" value="1"/>
</dbReference>
<dbReference type="Pfam" id="PF13561">
    <property type="entry name" value="adh_short_C2"/>
    <property type="match status" value="1"/>
</dbReference>
<comment type="caution">
    <text evidence="3">The sequence shown here is derived from an EMBL/GenBank/DDBJ whole genome shotgun (WGS) entry which is preliminary data.</text>
</comment>
<evidence type="ECO:0000256" key="2">
    <source>
        <dbReference type="ARBA" id="ARBA00023002"/>
    </source>
</evidence>
<keyword evidence="4" id="KW-1185">Reference proteome</keyword>
<protein>
    <submittedName>
        <fullName evidence="3">SDR family oxidoreductase</fullName>
    </submittedName>
</protein>
<evidence type="ECO:0000313" key="4">
    <source>
        <dbReference type="Proteomes" id="UP000765845"/>
    </source>
</evidence>
<dbReference type="EMBL" id="JAAWWK010000001">
    <property type="protein sequence ID" value="NKI15831.1"/>
    <property type="molecule type" value="Genomic_DNA"/>
</dbReference>
<gene>
    <name evidence="3" type="ORF">HCU74_00210</name>
</gene>
<evidence type="ECO:0000256" key="1">
    <source>
        <dbReference type="ARBA" id="ARBA00006484"/>
    </source>
</evidence>
<dbReference type="PROSITE" id="PS00061">
    <property type="entry name" value="ADH_SHORT"/>
    <property type="match status" value="1"/>
</dbReference>
<dbReference type="InterPro" id="IPR036291">
    <property type="entry name" value="NAD(P)-bd_dom_sf"/>
</dbReference>
<dbReference type="InterPro" id="IPR002347">
    <property type="entry name" value="SDR_fam"/>
</dbReference>
<dbReference type="SUPFAM" id="SSF51735">
    <property type="entry name" value="NAD(P)-binding Rossmann-fold domains"/>
    <property type="match status" value="1"/>
</dbReference>
<accession>A0ABX1G9J5</accession>
<organism evidence="3 4">
    <name type="scientific">Spongiibacter thalassae</name>
    <dbReference type="NCBI Taxonomy" id="2721624"/>
    <lineage>
        <taxon>Bacteria</taxon>
        <taxon>Pseudomonadati</taxon>
        <taxon>Pseudomonadota</taxon>
        <taxon>Gammaproteobacteria</taxon>
        <taxon>Cellvibrionales</taxon>
        <taxon>Spongiibacteraceae</taxon>
        <taxon>Spongiibacter</taxon>
    </lineage>
</organism>
<proteinExistence type="inferred from homology"/>
<comment type="similarity">
    <text evidence="1">Belongs to the short-chain dehydrogenases/reductases (SDR) family.</text>
</comment>
<dbReference type="PANTHER" id="PTHR42760:SF115">
    <property type="entry name" value="3-OXOACYL-[ACYL-CARRIER-PROTEIN] REDUCTASE FABG"/>
    <property type="match status" value="1"/>
</dbReference>
<dbReference type="NCBIfam" id="NF005559">
    <property type="entry name" value="PRK07231.1"/>
    <property type="match status" value="1"/>
</dbReference>
<keyword evidence="2" id="KW-0560">Oxidoreductase</keyword>
<dbReference type="PRINTS" id="PR00081">
    <property type="entry name" value="GDHRDH"/>
</dbReference>
<dbReference type="PANTHER" id="PTHR42760">
    <property type="entry name" value="SHORT-CHAIN DEHYDROGENASES/REDUCTASES FAMILY MEMBER"/>
    <property type="match status" value="1"/>
</dbReference>
<dbReference type="RefSeq" id="WP_168448389.1">
    <property type="nucleotide sequence ID" value="NZ_JAAWWK010000001.1"/>
</dbReference>
<evidence type="ECO:0000313" key="3">
    <source>
        <dbReference type="EMBL" id="NKI15831.1"/>
    </source>
</evidence>
<name>A0ABX1G9J5_9GAMM</name>
<sequence length="268" mass="28026">MKKFDLSGKVIIITGAANGIGQRCAYDLAAMGATIVATDIDVEGAKSTVEKIVTENGKAISIKHDVTSEEDWSTVVNVCEQQFSRLDVLINNAGIMMHIPFSICTYEDFKKQQVINVDSVFMGCKAACKLLAESGADGAGSSIINLSSVYGQIAGPMHSAYCASKGAVRMLSKSLATEFGRMGTKIRVNSVHPGPVNTELGRGALSAAAKLGVIADEEQAYEAVGALFPMGRWGEAEDVAGVIAFLASDASSFVTGAELVVDGGYSIV</sequence>